<proteinExistence type="predicted"/>
<sequence length="214" mass="24348">MDNVNTLTRYSNLSQLTRADTNLAVLNGKVISKADLNNCVDEISVDIINENIQIEGPKGFKHSWNDVEKAVKILVNGKLTGNNKLRNTTFFSHKKDAFIEIIAKEIVAQLRSSYDSQDTLTWIAGNYVGDIFYYGERFGITDIPELRAEFIVVSAEGYMRCDQKILGNNEVYLNISLKINGILLSFENYENRALAQIFMENFVWKNVPHILKNC</sequence>
<reference evidence="2" key="1">
    <citation type="submission" date="2022-11" db="UniProtKB">
        <authorList>
            <consortium name="WormBaseParasite"/>
        </authorList>
    </citation>
    <scope>IDENTIFICATION</scope>
</reference>
<dbReference type="Proteomes" id="UP000887576">
    <property type="component" value="Unplaced"/>
</dbReference>
<evidence type="ECO:0000313" key="1">
    <source>
        <dbReference type="Proteomes" id="UP000887576"/>
    </source>
</evidence>
<evidence type="ECO:0000313" key="2">
    <source>
        <dbReference type="WBParaSite" id="JU765_v2.g8321.t1"/>
    </source>
</evidence>
<accession>A0AC34RN22</accession>
<organism evidence="1 2">
    <name type="scientific">Panagrolaimus sp. JU765</name>
    <dbReference type="NCBI Taxonomy" id="591449"/>
    <lineage>
        <taxon>Eukaryota</taxon>
        <taxon>Metazoa</taxon>
        <taxon>Ecdysozoa</taxon>
        <taxon>Nematoda</taxon>
        <taxon>Chromadorea</taxon>
        <taxon>Rhabditida</taxon>
        <taxon>Tylenchina</taxon>
        <taxon>Panagrolaimomorpha</taxon>
        <taxon>Panagrolaimoidea</taxon>
        <taxon>Panagrolaimidae</taxon>
        <taxon>Panagrolaimus</taxon>
    </lineage>
</organism>
<dbReference type="WBParaSite" id="JU765_v2.g8321.t1">
    <property type="protein sequence ID" value="JU765_v2.g8321.t1"/>
    <property type="gene ID" value="JU765_v2.g8321"/>
</dbReference>
<protein>
    <submittedName>
        <fullName evidence="2">Uncharacterized protein</fullName>
    </submittedName>
</protein>
<name>A0AC34RN22_9BILA</name>